<dbReference type="Gene3D" id="3.40.50.720">
    <property type="entry name" value="NAD(P)-binding Rossmann-like Domain"/>
    <property type="match status" value="1"/>
</dbReference>
<evidence type="ECO:0000259" key="4">
    <source>
        <dbReference type="Pfam" id="PF01073"/>
    </source>
</evidence>
<dbReference type="PANTHER" id="PTHR43245">
    <property type="entry name" value="BIFUNCTIONAL POLYMYXIN RESISTANCE PROTEIN ARNA"/>
    <property type="match status" value="1"/>
</dbReference>
<dbReference type="PaxDb" id="6239-ZC449.6"/>
<dbReference type="OMA" id="PWLNRSW"/>
<evidence type="ECO:0000313" key="6">
    <source>
        <dbReference type="Proteomes" id="UP000001940"/>
    </source>
</evidence>
<evidence type="ECO:0000256" key="1">
    <source>
        <dbReference type="ARBA" id="ARBA00009219"/>
    </source>
</evidence>
<keyword evidence="6" id="KW-1185">Reference proteome</keyword>
<dbReference type="InterPro" id="IPR050177">
    <property type="entry name" value="Lipid_A_modif_metabolic_enz"/>
</dbReference>
<dbReference type="Bgee" id="WBGene00022616">
    <property type="expression patterns" value="Expressed in larva"/>
</dbReference>
<dbReference type="PhylomeDB" id="A4UVJ7"/>
<dbReference type="AlphaFoldDB" id="A4UVJ7"/>
<dbReference type="SUPFAM" id="SSF51735">
    <property type="entry name" value="NAD(P)-binding Rossmann-fold domains"/>
    <property type="match status" value="1"/>
</dbReference>
<dbReference type="STRING" id="6239.ZC449.6.1"/>
<dbReference type="HOGENOM" id="CLU_007383_6_8_1"/>
<dbReference type="KEGG" id="cel:CELE_ZC449.6"/>
<dbReference type="GO" id="GO:0006694">
    <property type="term" value="P:steroid biosynthetic process"/>
    <property type="evidence" value="ECO:0007669"/>
    <property type="project" value="InterPro"/>
</dbReference>
<evidence type="ECO:0000313" key="5">
    <source>
        <dbReference type="EMBL" id="CCD72340.1"/>
    </source>
</evidence>
<dbReference type="WormBase" id="ZC449.6">
    <property type="protein sequence ID" value="CE45184"/>
    <property type="gene ID" value="WBGene00022616"/>
    <property type="gene designation" value="hsd-3"/>
</dbReference>
<dbReference type="InParanoid" id="A4UVJ7"/>
<dbReference type="SMR" id="A4UVJ7"/>
<dbReference type="AGR" id="WB:WBGene00022616"/>
<sequence length="359" mass="40504">MCPRNHYVITGGGGFLGAHLIAALQKNGDRTKCIVVDPNPRLSHFSAIDFDKSLVEYEKGSFLDRKVLERVLPNAITVFHLCAIGHTGWFGAQKHREYVYAFNVTGTKFLIEKCKFFGVPRFIYSSSIAVVFVGKPIYNCDESEPYPLKSEYLDIYSSSKAEAEAFVRSQSTIQFKTTCLRFRAIYGPQDVTVAEKVVQMVRKNLFMVKISRHGRESVSNMSSGENCGLALHLANQELSKKEGSHGEVSQILKVLNVHRFQVYFITDGETVGQYSVWSPLIKALGKTPPHHFVSCLLVSTFVSLSSYLCYKIFNSSPPMTRFELEVLITDNTYSIEKARRELGYCPEQNLFEKVNINSI</sequence>
<evidence type="ECO:0000256" key="2">
    <source>
        <dbReference type="ARBA" id="ARBA00023002"/>
    </source>
</evidence>
<name>A4UVJ7_CAEEL</name>
<dbReference type="RefSeq" id="NP_508852.3">
    <property type="nucleotide sequence ID" value="NM_076451.6"/>
</dbReference>
<evidence type="ECO:0000256" key="3">
    <source>
        <dbReference type="RuleBase" id="RU004475"/>
    </source>
</evidence>
<dbReference type="Pfam" id="PF01073">
    <property type="entry name" value="3Beta_HSD"/>
    <property type="match status" value="1"/>
</dbReference>
<dbReference type="OrthoDB" id="2735536at2759"/>
<evidence type="ECO:0000313" key="7">
    <source>
        <dbReference type="WormBase" id="ZC449.6"/>
    </source>
</evidence>
<gene>
    <name evidence="5 7" type="primary">hsd-3</name>
    <name evidence="5" type="ORF">CELE_ZC449.6</name>
    <name evidence="7" type="ORF">ZC449.6</name>
</gene>
<dbReference type="EMBL" id="BX284606">
    <property type="protein sequence ID" value="CCD72340.1"/>
    <property type="molecule type" value="Genomic_DNA"/>
</dbReference>
<reference evidence="5 6" key="1">
    <citation type="journal article" date="1998" name="Science">
        <title>Genome sequence of the nematode C. elegans: a platform for investigating biology.</title>
        <authorList>
            <consortium name="The C. elegans sequencing consortium"/>
            <person name="Sulson J.E."/>
            <person name="Waterston R."/>
        </authorList>
    </citation>
    <scope>NUCLEOTIDE SEQUENCE [LARGE SCALE GENOMIC DNA]</scope>
    <source>
        <strain evidence="5 6">Bristol N2</strain>
    </source>
</reference>
<dbReference type="Proteomes" id="UP000001940">
    <property type="component" value="Chromosome X"/>
</dbReference>
<feature type="domain" description="3-beta hydroxysteroid dehydrogenase/isomerase" evidence="4">
    <location>
        <begin position="8"/>
        <end position="290"/>
    </location>
</feature>
<dbReference type="FunCoup" id="A4UVJ7">
    <property type="interactions" value="436"/>
</dbReference>
<dbReference type="FunFam" id="3.40.50.720:FF:000871">
    <property type="entry name" value="HydroxySteroid Dehydrogenase homolog"/>
    <property type="match status" value="1"/>
</dbReference>
<keyword evidence="2 3" id="KW-0560">Oxidoreductase</keyword>
<dbReference type="InterPro" id="IPR002225">
    <property type="entry name" value="3Beta_OHSteriod_DH/Estase"/>
</dbReference>
<organism evidence="5 6">
    <name type="scientific">Caenorhabditis elegans</name>
    <dbReference type="NCBI Taxonomy" id="6239"/>
    <lineage>
        <taxon>Eukaryota</taxon>
        <taxon>Metazoa</taxon>
        <taxon>Ecdysozoa</taxon>
        <taxon>Nematoda</taxon>
        <taxon>Chromadorea</taxon>
        <taxon>Rhabditida</taxon>
        <taxon>Rhabditina</taxon>
        <taxon>Rhabditomorpha</taxon>
        <taxon>Rhabditoidea</taxon>
        <taxon>Rhabditidae</taxon>
        <taxon>Peloderinae</taxon>
        <taxon>Caenorhabditis</taxon>
    </lineage>
</organism>
<dbReference type="GO" id="GO:0016616">
    <property type="term" value="F:oxidoreductase activity, acting on the CH-OH group of donors, NAD or NADP as acceptor"/>
    <property type="evidence" value="ECO:0000318"/>
    <property type="project" value="GO_Central"/>
</dbReference>
<proteinExistence type="inferred from homology"/>
<accession>A4UVJ7</accession>
<dbReference type="PANTHER" id="PTHR43245:SF51">
    <property type="entry name" value="SHORT CHAIN DEHYDROGENASE_REDUCTASE FAMILY 42E, MEMBER 2"/>
    <property type="match status" value="1"/>
</dbReference>
<dbReference type="eggNOG" id="KOG1430">
    <property type="taxonomic scope" value="Eukaryota"/>
</dbReference>
<dbReference type="CTD" id="260026"/>
<dbReference type="InterPro" id="IPR036291">
    <property type="entry name" value="NAD(P)-bd_dom_sf"/>
</dbReference>
<protein>
    <submittedName>
        <fullName evidence="5">3-beta hydroxysteroid dehydrogenase/isomerase domain-containing protein</fullName>
    </submittedName>
</protein>
<dbReference type="GeneID" id="260026"/>
<comment type="similarity">
    <text evidence="1 3">Belongs to the 3-beta-HSD family.</text>
</comment>